<dbReference type="EMBL" id="CP032829">
    <property type="protein sequence ID" value="AYJ86195.1"/>
    <property type="molecule type" value="Genomic_DNA"/>
</dbReference>
<evidence type="ECO:0000313" key="1">
    <source>
        <dbReference type="EMBL" id="AYJ86195.1"/>
    </source>
</evidence>
<dbReference type="KEGG" id="spha:D3Y57_09745"/>
<dbReference type="AlphaFoldDB" id="A0A494TM92"/>
<sequence length="84" mass="9333">MRHSRSGNSRLTIFDYALLALATSTVPATAPGDVRVVESESESETAYDLEGLELAQLTIQRRIYIRIPRPDLSLRLLRKCDSAG</sequence>
<evidence type="ECO:0000313" key="2">
    <source>
        <dbReference type="Proteomes" id="UP000276254"/>
    </source>
</evidence>
<keyword evidence="2" id="KW-1185">Reference proteome</keyword>
<dbReference type="Proteomes" id="UP000276254">
    <property type="component" value="Chromosome"/>
</dbReference>
<name>A0A494TM92_SPHPE</name>
<reference evidence="1 2" key="1">
    <citation type="submission" date="2018-09" db="EMBL/GenBank/DDBJ databases">
        <title>Sphingomonas peninsula sp. nov., isolated from fildes peninsula, Antarctic soil.</title>
        <authorList>
            <person name="Yingchao G."/>
        </authorList>
    </citation>
    <scope>NUCLEOTIDE SEQUENCE [LARGE SCALE GENOMIC DNA]</scope>
    <source>
        <strain evidence="1 2">YZ-8</strain>
    </source>
</reference>
<protein>
    <submittedName>
        <fullName evidence="1">Uncharacterized protein</fullName>
    </submittedName>
</protein>
<gene>
    <name evidence="1" type="ORF">D3Y57_09745</name>
</gene>
<proteinExistence type="predicted"/>
<accession>A0A494TM92</accession>
<organism evidence="1 2">
    <name type="scientific">Sphingomonas paeninsulae</name>
    <dbReference type="NCBI Taxonomy" id="2319844"/>
    <lineage>
        <taxon>Bacteria</taxon>
        <taxon>Pseudomonadati</taxon>
        <taxon>Pseudomonadota</taxon>
        <taxon>Alphaproteobacteria</taxon>
        <taxon>Sphingomonadales</taxon>
        <taxon>Sphingomonadaceae</taxon>
        <taxon>Sphingomonas</taxon>
    </lineage>
</organism>